<dbReference type="STRING" id="1278311.GCA_000428705_00035"/>
<dbReference type="EMBL" id="LR215048">
    <property type="protein sequence ID" value="VEU80956.1"/>
    <property type="molecule type" value="Genomic_DNA"/>
</dbReference>
<evidence type="ECO:0000313" key="2">
    <source>
        <dbReference type="Proteomes" id="UP000289841"/>
    </source>
</evidence>
<dbReference type="KEGG" id="aaxa:NCTC10138_01344"/>
<protein>
    <submittedName>
        <fullName evidence="1">Uncharacterized protein</fullName>
    </submittedName>
</protein>
<keyword evidence="2" id="KW-1185">Reference proteome</keyword>
<name>A0A449BEU5_HAPAX</name>
<dbReference type="AlphaFoldDB" id="A0A449BEU5"/>
<reference evidence="1 2" key="1">
    <citation type="submission" date="2019-01" db="EMBL/GenBank/DDBJ databases">
        <authorList>
            <consortium name="Pathogen Informatics"/>
        </authorList>
    </citation>
    <scope>NUCLEOTIDE SEQUENCE [LARGE SCALE GENOMIC DNA]</scope>
    <source>
        <strain evidence="1 2">NCTC10138</strain>
    </source>
</reference>
<gene>
    <name evidence="1" type="ORF">NCTC10138_01344</name>
</gene>
<dbReference type="Proteomes" id="UP000289841">
    <property type="component" value="Chromosome"/>
</dbReference>
<evidence type="ECO:0000313" key="1">
    <source>
        <dbReference type="EMBL" id="VEU80956.1"/>
    </source>
</evidence>
<sequence>MVKRCTSMSVFEYSNPHPKGLLTTDCVVRAIALAFDKDYLEVRRELNQSKKELGFGSYKETKFIYKYLERFDRIVLKVPKGVPRVKVDDFVELFKEGTYIVKLSKHIACIKDGKLLDTWDSSYRSVYTAWKIK</sequence>
<organism evidence="1 2">
    <name type="scientific">Haploplasma axanthum</name>
    <name type="common">Acholeplasma axanthum</name>
    <dbReference type="NCBI Taxonomy" id="29552"/>
    <lineage>
        <taxon>Bacteria</taxon>
        <taxon>Bacillati</taxon>
        <taxon>Mycoplasmatota</taxon>
        <taxon>Mollicutes</taxon>
        <taxon>Acholeplasmatales</taxon>
        <taxon>Acholeplasmataceae</taxon>
        <taxon>Haploplasma</taxon>
    </lineage>
</organism>
<accession>A0A449BEU5</accession>
<proteinExistence type="predicted"/>